<dbReference type="InterPro" id="IPR049470">
    <property type="entry name" value="TRM61_C"/>
</dbReference>
<dbReference type="AlphaFoldDB" id="A0A1J1HHM2"/>
<evidence type="ECO:0000256" key="7">
    <source>
        <dbReference type="ARBA" id="ARBA00048481"/>
    </source>
</evidence>
<evidence type="ECO:0000313" key="12">
    <source>
        <dbReference type="Proteomes" id="UP000183832"/>
    </source>
</evidence>
<comment type="function">
    <text evidence="8">Catalytic subunit of tRNA (adenine-N(1)-)-methyltransferase, which catalyzes the formation of N(1)-methyladenine at position 58 (m1A58) in initiator methionyl-tRNA.</text>
</comment>
<feature type="binding site" evidence="9">
    <location>
        <position position="143"/>
    </location>
    <ligand>
        <name>S-adenosyl-L-methionine</name>
        <dbReference type="ChEBI" id="CHEBI:59789"/>
    </ligand>
</feature>
<comment type="catalytic activity">
    <reaction evidence="8">
        <text>adenosine(58) in tRNA + S-adenosyl-L-methionine = N(1)-methyladenosine(58) in tRNA + S-adenosyl-L-homocysteine + H(+)</text>
        <dbReference type="Rhea" id="RHEA:43152"/>
        <dbReference type="Rhea" id="RHEA-COMP:10365"/>
        <dbReference type="Rhea" id="RHEA-COMP:10366"/>
        <dbReference type="ChEBI" id="CHEBI:15378"/>
        <dbReference type="ChEBI" id="CHEBI:57856"/>
        <dbReference type="ChEBI" id="CHEBI:59789"/>
        <dbReference type="ChEBI" id="CHEBI:74411"/>
        <dbReference type="ChEBI" id="CHEBI:74491"/>
        <dbReference type="EC" id="2.1.1.220"/>
    </reaction>
</comment>
<dbReference type="PANTHER" id="PTHR12133">
    <property type="entry name" value="TRNA (ADENINE(58)-N(1))-METHYLTRANSFERASE"/>
    <property type="match status" value="1"/>
</dbReference>
<dbReference type="EMBL" id="CVRI01000004">
    <property type="protein sequence ID" value="CRK87527.1"/>
    <property type="molecule type" value="Genomic_DNA"/>
</dbReference>
<keyword evidence="5 8" id="KW-0819">tRNA processing</keyword>
<dbReference type="Proteomes" id="UP000183832">
    <property type="component" value="Unassembled WGS sequence"/>
</dbReference>
<evidence type="ECO:0000256" key="8">
    <source>
        <dbReference type="PIRNR" id="PIRNR017269"/>
    </source>
</evidence>
<evidence type="ECO:0000259" key="10">
    <source>
        <dbReference type="Pfam" id="PF08704"/>
    </source>
</evidence>
<dbReference type="InterPro" id="IPR014816">
    <property type="entry name" value="tRNA_MeTrfase_Gcd14"/>
</dbReference>
<dbReference type="InterPro" id="IPR029063">
    <property type="entry name" value="SAM-dependent_MTases_sf"/>
</dbReference>
<feature type="binding site" evidence="9">
    <location>
        <position position="171"/>
    </location>
    <ligand>
        <name>S-adenosyl-L-methionine</name>
        <dbReference type="ChEBI" id="CHEBI:59789"/>
    </ligand>
</feature>
<dbReference type="Gene3D" id="3.40.50.150">
    <property type="entry name" value="Vaccinia Virus protein VP39"/>
    <property type="match status" value="1"/>
</dbReference>
<evidence type="ECO:0000313" key="11">
    <source>
        <dbReference type="EMBL" id="CRK87527.1"/>
    </source>
</evidence>
<evidence type="ECO:0000256" key="3">
    <source>
        <dbReference type="ARBA" id="ARBA00022679"/>
    </source>
</evidence>
<evidence type="ECO:0000256" key="6">
    <source>
        <dbReference type="ARBA" id="ARBA00023242"/>
    </source>
</evidence>
<dbReference type="GO" id="GO:0031515">
    <property type="term" value="C:tRNA (m1A) methyltransferase complex"/>
    <property type="evidence" value="ECO:0007669"/>
    <property type="project" value="UniProtKB-UniRule"/>
</dbReference>
<dbReference type="STRING" id="568069.A0A1J1HHM2"/>
<keyword evidence="2 8" id="KW-0489">Methyltransferase</keyword>
<dbReference type="GO" id="GO:0005634">
    <property type="term" value="C:nucleus"/>
    <property type="evidence" value="ECO:0007669"/>
    <property type="project" value="UniProtKB-SubCell"/>
</dbReference>
<proteinExistence type="inferred from homology"/>
<protein>
    <recommendedName>
        <fullName evidence="8">tRNA (adenine(58)-N(1))-methyltransferase catalytic subunit TRMT61A</fullName>
        <ecNumber evidence="8">2.1.1.220</ecNumber>
    </recommendedName>
</protein>
<feature type="binding site" evidence="9">
    <location>
        <begin position="122"/>
        <end position="125"/>
    </location>
    <ligand>
        <name>S-adenosyl-L-methionine</name>
        <dbReference type="ChEBI" id="CHEBI:59789"/>
    </ligand>
</feature>
<sequence>MSFAAPQRIIAEGDIVILYISINNMHAIEVKKQIMNKHGILVEYTHQTTYGALKVENLIGKEYGGKVELSRGYAYVLQPNPELWTNNLPHRTQILYTPDISMILLQLEAKPGSIIIEAGTGSGSLSHYFLRAIKETGHLYTFDFHESRVEQAKEEFKKHGLGDFVTVQHRDVCSDGFTEELTGVADAVFLDLPAPYLAIGHVVKALKLNGGRFCGFSPCIEQTQATCVELEKNGFLEIQTMEIIQSEHIVKDKHIPVIDLEFVKTKREDDILQTAKDQKKQPGKTKKVLTTIPPPMQPGHSGYLTFATLPPLSMR</sequence>
<evidence type="ECO:0000256" key="2">
    <source>
        <dbReference type="ARBA" id="ARBA00022603"/>
    </source>
</evidence>
<dbReference type="EC" id="2.1.1.220" evidence="8"/>
<dbReference type="PIRSF" id="PIRSF017269">
    <property type="entry name" value="GCD14"/>
    <property type="match status" value="1"/>
</dbReference>
<evidence type="ECO:0000256" key="4">
    <source>
        <dbReference type="ARBA" id="ARBA00022691"/>
    </source>
</evidence>
<evidence type="ECO:0000256" key="1">
    <source>
        <dbReference type="ARBA" id="ARBA00004123"/>
    </source>
</evidence>
<dbReference type="FunFam" id="3.10.330.20:FF:000002">
    <property type="entry name" value="tRNA (adenine(58)-N(1))-methyltransferase catalytic subunit TRMT61A"/>
    <property type="match status" value="1"/>
</dbReference>
<evidence type="ECO:0000256" key="9">
    <source>
        <dbReference type="PIRSR" id="PIRSR017269-1"/>
    </source>
</evidence>
<keyword evidence="4 8" id="KW-0949">S-adenosyl-L-methionine</keyword>
<dbReference type="OrthoDB" id="1925287at2759"/>
<comment type="subcellular location">
    <subcellularLocation>
        <location evidence="1 8">Nucleus</location>
    </subcellularLocation>
</comment>
<keyword evidence="12" id="KW-1185">Reference proteome</keyword>
<dbReference type="SUPFAM" id="SSF53335">
    <property type="entry name" value="S-adenosyl-L-methionine-dependent methyltransferases"/>
    <property type="match status" value="1"/>
</dbReference>
<keyword evidence="3 8" id="KW-0808">Transferase</keyword>
<keyword evidence="6 8" id="KW-0539">Nucleus</keyword>
<feature type="binding site" evidence="9">
    <location>
        <position position="191"/>
    </location>
    <ligand>
        <name>S-adenosyl-L-methionine</name>
        <dbReference type="ChEBI" id="CHEBI:59789"/>
    </ligand>
</feature>
<dbReference type="Pfam" id="PF08704">
    <property type="entry name" value="GCD14"/>
    <property type="match status" value="1"/>
</dbReference>
<dbReference type="PANTHER" id="PTHR12133:SF2">
    <property type="entry name" value="TRNA (ADENINE(58)-N(1))-METHYLTRANSFERASE CATALYTIC SUBUNIT TRMT61A"/>
    <property type="match status" value="1"/>
</dbReference>
<dbReference type="GO" id="GO:0030488">
    <property type="term" value="P:tRNA methylation"/>
    <property type="evidence" value="ECO:0007669"/>
    <property type="project" value="InterPro"/>
</dbReference>
<comment type="similarity">
    <text evidence="8">Belongs to the class I-like SAM-binding methyltransferase superfamily. TRM61 family.</text>
</comment>
<comment type="catalytic activity">
    <reaction evidence="7">
        <text>an adenosine in mRNA + S-adenosyl-L-methionine = an N(1)-methyladenosine in mRNA + S-adenosyl-L-homocysteine + H(+)</text>
        <dbReference type="Rhea" id="RHEA:55392"/>
        <dbReference type="Rhea" id="RHEA-COMP:12414"/>
        <dbReference type="Rhea" id="RHEA-COMP:12415"/>
        <dbReference type="ChEBI" id="CHEBI:15378"/>
        <dbReference type="ChEBI" id="CHEBI:57856"/>
        <dbReference type="ChEBI" id="CHEBI:59789"/>
        <dbReference type="ChEBI" id="CHEBI:74411"/>
        <dbReference type="ChEBI" id="CHEBI:74491"/>
    </reaction>
</comment>
<accession>A0A1J1HHM2</accession>
<dbReference type="PROSITE" id="PS51620">
    <property type="entry name" value="SAM_TRM61"/>
    <property type="match status" value="1"/>
</dbReference>
<organism evidence="11 12">
    <name type="scientific">Clunio marinus</name>
    <dbReference type="NCBI Taxonomy" id="568069"/>
    <lineage>
        <taxon>Eukaryota</taxon>
        <taxon>Metazoa</taxon>
        <taxon>Ecdysozoa</taxon>
        <taxon>Arthropoda</taxon>
        <taxon>Hexapoda</taxon>
        <taxon>Insecta</taxon>
        <taxon>Pterygota</taxon>
        <taxon>Neoptera</taxon>
        <taxon>Endopterygota</taxon>
        <taxon>Diptera</taxon>
        <taxon>Nematocera</taxon>
        <taxon>Chironomoidea</taxon>
        <taxon>Chironomidae</taxon>
        <taxon>Clunio</taxon>
    </lineage>
</organism>
<evidence type="ECO:0000256" key="5">
    <source>
        <dbReference type="ARBA" id="ARBA00022694"/>
    </source>
</evidence>
<reference evidence="11 12" key="1">
    <citation type="submission" date="2015-04" db="EMBL/GenBank/DDBJ databases">
        <authorList>
            <person name="Syromyatnikov M.Y."/>
            <person name="Popov V.N."/>
        </authorList>
    </citation>
    <scope>NUCLEOTIDE SEQUENCE [LARGE SCALE GENOMIC DNA]</scope>
</reference>
<dbReference type="Gene3D" id="3.10.330.20">
    <property type="match status" value="1"/>
</dbReference>
<dbReference type="GO" id="GO:0160107">
    <property type="term" value="F:tRNA (adenine(58)-N1)-methyltransferase activity"/>
    <property type="evidence" value="ECO:0007669"/>
    <property type="project" value="UniProtKB-EC"/>
</dbReference>
<name>A0A1J1HHM2_9DIPT</name>
<feature type="domain" description="tRNA (adenine(58)-N(1))-methyltransferase catalytic subunit TRM61 C-terminal" evidence="10">
    <location>
        <begin position="72"/>
        <end position="308"/>
    </location>
</feature>
<gene>
    <name evidence="11" type="ORF">CLUMA_CG001328</name>
</gene>